<evidence type="ECO:0000313" key="2">
    <source>
        <dbReference type="EMBL" id="MCZ8548641.1"/>
    </source>
</evidence>
<dbReference type="EMBL" id="JAPFQA010000034">
    <property type="protein sequence ID" value="MCZ8548641.1"/>
    <property type="molecule type" value="Genomic_DNA"/>
</dbReference>
<accession>A0ABT4R4F4</accession>
<feature type="transmembrane region" description="Helical" evidence="1">
    <location>
        <begin position="39"/>
        <end position="59"/>
    </location>
</feature>
<organism evidence="2 3">
    <name type="scientific">Mesorhizobium qingshengii</name>
    <dbReference type="NCBI Taxonomy" id="1165689"/>
    <lineage>
        <taxon>Bacteria</taxon>
        <taxon>Pseudomonadati</taxon>
        <taxon>Pseudomonadota</taxon>
        <taxon>Alphaproteobacteria</taxon>
        <taxon>Hyphomicrobiales</taxon>
        <taxon>Phyllobacteriaceae</taxon>
        <taxon>Mesorhizobium</taxon>
    </lineage>
</organism>
<evidence type="ECO:0000256" key="1">
    <source>
        <dbReference type="SAM" id="Phobius"/>
    </source>
</evidence>
<keyword evidence="1" id="KW-1133">Transmembrane helix</keyword>
<proteinExistence type="predicted"/>
<reference evidence="2" key="1">
    <citation type="submission" date="2022-11" db="EMBL/GenBank/DDBJ databases">
        <authorList>
            <person name="Coimbra C."/>
        </authorList>
    </citation>
    <scope>NUCLEOTIDE SEQUENCE</scope>
    <source>
        <strain evidence="2">Jales19</strain>
    </source>
</reference>
<keyword evidence="1" id="KW-0812">Transmembrane</keyword>
<comment type="caution">
    <text evidence="2">The sequence shown here is derived from an EMBL/GenBank/DDBJ whole genome shotgun (WGS) entry which is preliminary data.</text>
</comment>
<keyword evidence="1" id="KW-0472">Membrane</keyword>
<sequence>MTVDFGTLTAAGGLVAFVSGLLLVFACTQFDHGHAALRLSVSHLLGACAITLLATGALQHPILTMLAQPLFVLAAFLALSSILSFENRNKPPSLYLVACSSLGALA</sequence>
<dbReference type="RefSeq" id="WP_269908889.1">
    <property type="nucleotide sequence ID" value="NZ_JAPFQA010000034.1"/>
</dbReference>
<name>A0ABT4R4F4_9HYPH</name>
<gene>
    <name evidence="2" type="ORF">OOJ09_31165</name>
</gene>
<feature type="transmembrane region" description="Helical" evidence="1">
    <location>
        <begin position="6"/>
        <end position="27"/>
    </location>
</feature>
<protein>
    <submittedName>
        <fullName evidence="2">Uncharacterized protein</fullName>
    </submittedName>
</protein>
<dbReference type="Proteomes" id="UP001152178">
    <property type="component" value="Unassembled WGS sequence"/>
</dbReference>
<feature type="transmembrane region" description="Helical" evidence="1">
    <location>
        <begin position="65"/>
        <end position="85"/>
    </location>
</feature>
<evidence type="ECO:0000313" key="3">
    <source>
        <dbReference type="Proteomes" id="UP001152178"/>
    </source>
</evidence>
<feature type="non-terminal residue" evidence="2">
    <location>
        <position position="106"/>
    </location>
</feature>
<keyword evidence="3" id="KW-1185">Reference proteome</keyword>